<dbReference type="Proteomes" id="UP001596119">
    <property type="component" value="Unassembled WGS sequence"/>
</dbReference>
<evidence type="ECO:0000256" key="3">
    <source>
        <dbReference type="ARBA" id="ARBA00023163"/>
    </source>
</evidence>
<dbReference type="Pfam" id="PF07729">
    <property type="entry name" value="FCD"/>
    <property type="match status" value="1"/>
</dbReference>
<dbReference type="SUPFAM" id="SSF48008">
    <property type="entry name" value="GntR ligand-binding domain-like"/>
    <property type="match status" value="1"/>
</dbReference>
<reference evidence="6" key="1">
    <citation type="journal article" date="2019" name="Int. J. Syst. Evol. Microbiol.">
        <title>The Global Catalogue of Microorganisms (GCM) 10K type strain sequencing project: providing services to taxonomists for standard genome sequencing and annotation.</title>
        <authorList>
            <consortium name="The Broad Institute Genomics Platform"/>
            <consortium name="The Broad Institute Genome Sequencing Center for Infectious Disease"/>
            <person name="Wu L."/>
            <person name="Ma J."/>
        </authorList>
    </citation>
    <scope>NUCLEOTIDE SEQUENCE [LARGE SCALE GENOMIC DNA]</scope>
    <source>
        <strain evidence="6">CGMCC 4.7397</strain>
    </source>
</reference>
<dbReference type="Gene3D" id="1.10.10.10">
    <property type="entry name" value="Winged helix-like DNA-binding domain superfamily/Winged helix DNA-binding domain"/>
    <property type="match status" value="1"/>
</dbReference>
<dbReference type="InterPro" id="IPR036390">
    <property type="entry name" value="WH_DNA-bd_sf"/>
</dbReference>
<organism evidence="5 6">
    <name type="scientific">Pseudonocardia lutea</name>
    <dbReference type="NCBI Taxonomy" id="2172015"/>
    <lineage>
        <taxon>Bacteria</taxon>
        <taxon>Bacillati</taxon>
        <taxon>Actinomycetota</taxon>
        <taxon>Actinomycetes</taxon>
        <taxon>Pseudonocardiales</taxon>
        <taxon>Pseudonocardiaceae</taxon>
        <taxon>Pseudonocardia</taxon>
    </lineage>
</organism>
<keyword evidence="3" id="KW-0804">Transcription</keyword>
<dbReference type="PANTHER" id="PTHR43537:SF5">
    <property type="entry name" value="UXU OPERON TRANSCRIPTIONAL REGULATOR"/>
    <property type="match status" value="1"/>
</dbReference>
<dbReference type="SUPFAM" id="SSF46785">
    <property type="entry name" value="Winged helix' DNA-binding domain"/>
    <property type="match status" value="1"/>
</dbReference>
<dbReference type="EMBL" id="JBHSQK010000100">
    <property type="protein sequence ID" value="MFC5952297.1"/>
    <property type="molecule type" value="Genomic_DNA"/>
</dbReference>
<gene>
    <name evidence="5" type="ORF">ACFQH9_28935</name>
</gene>
<evidence type="ECO:0000313" key="5">
    <source>
        <dbReference type="EMBL" id="MFC5952297.1"/>
    </source>
</evidence>
<proteinExistence type="predicted"/>
<keyword evidence="6" id="KW-1185">Reference proteome</keyword>
<dbReference type="RefSeq" id="WP_379571063.1">
    <property type="nucleotide sequence ID" value="NZ_JBHSQK010000100.1"/>
</dbReference>
<dbReference type="InterPro" id="IPR008920">
    <property type="entry name" value="TF_FadR/GntR_C"/>
</dbReference>
<dbReference type="PANTHER" id="PTHR43537">
    <property type="entry name" value="TRANSCRIPTIONAL REGULATOR, GNTR FAMILY"/>
    <property type="match status" value="1"/>
</dbReference>
<evidence type="ECO:0000256" key="2">
    <source>
        <dbReference type="ARBA" id="ARBA00023125"/>
    </source>
</evidence>
<feature type="domain" description="GntR C-terminal" evidence="4">
    <location>
        <begin position="85"/>
        <end position="211"/>
    </location>
</feature>
<dbReference type="InterPro" id="IPR036388">
    <property type="entry name" value="WH-like_DNA-bd_sf"/>
</dbReference>
<keyword evidence="2" id="KW-0238">DNA-binding</keyword>
<keyword evidence="1" id="KW-0805">Transcription regulation</keyword>
<accession>A0ABW1IFD2</accession>
<comment type="caution">
    <text evidence="5">The sequence shown here is derived from an EMBL/GenBank/DDBJ whole genome shotgun (WGS) entry which is preliminary data.</text>
</comment>
<evidence type="ECO:0000256" key="1">
    <source>
        <dbReference type="ARBA" id="ARBA00023015"/>
    </source>
</evidence>
<evidence type="ECO:0000313" key="6">
    <source>
        <dbReference type="Proteomes" id="UP001596119"/>
    </source>
</evidence>
<protein>
    <submittedName>
        <fullName evidence="5">GntR family transcriptional regulator</fullName>
    </submittedName>
</protein>
<name>A0ABW1IFD2_9PSEU</name>
<dbReference type="Gene3D" id="1.20.120.530">
    <property type="entry name" value="GntR ligand-binding domain-like"/>
    <property type="match status" value="1"/>
</dbReference>
<evidence type="ECO:0000259" key="4">
    <source>
        <dbReference type="SMART" id="SM00895"/>
    </source>
</evidence>
<dbReference type="SMART" id="SM00895">
    <property type="entry name" value="FCD"/>
    <property type="match status" value="1"/>
</dbReference>
<sequence>MLADPGRATLPGPDAARLKNVLCHQVLSGLHAPGARLCAAQVERSHHVSAADVRDAFAALAAEGLLRLTGDDAVVPHIDAARLAEVDEVRRGLQEVTIRRFVRRASPAQRAAVRAAAERFRTLVDSAASSPAALREAYEWFYYLLLRAAGGRNTVDLLLTLREEIGLTMATGLHGPGRAASVADELNAIVAAMEANDVARAVEVADAHLDALSRSALHFSRAR</sequence>
<dbReference type="InterPro" id="IPR011711">
    <property type="entry name" value="GntR_C"/>
</dbReference>